<gene>
    <name evidence="1" type="ORF">RISK_004491</name>
</gene>
<keyword evidence="2" id="KW-1185">Reference proteome</keyword>
<dbReference type="Proteomes" id="UP000036367">
    <property type="component" value="Unassembled WGS sequence"/>
</dbReference>
<accession>A0A0J1B9T9</accession>
<dbReference type="PATRIC" id="fig|595434.4.peg.4264"/>
<sequence length="84" mass="9066">MVRLADDHAKEVFEGRIEQGGTWEFAGIVGQIAKCGEHCSQTVIGFEGARAEGVHHAFTIADVVAERAADGVPETLREFEVVGR</sequence>
<evidence type="ECO:0000313" key="2">
    <source>
        <dbReference type="Proteomes" id="UP000036367"/>
    </source>
</evidence>
<organism evidence="1 2">
    <name type="scientific">Rhodopirellula islandica</name>
    <dbReference type="NCBI Taxonomy" id="595434"/>
    <lineage>
        <taxon>Bacteria</taxon>
        <taxon>Pseudomonadati</taxon>
        <taxon>Planctomycetota</taxon>
        <taxon>Planctomycetia</taxon>
        <taxon>Pirellulales</taxon>
        <taxon>Pirellulaceae</taxon>
        <taxon>Rhodopirellula</taxon>
    </lineage>
</organism>
<proteinExistence type="predicted"/>
<dbReference type="AlphaFoldDB" id="A0A0J1B9T9"/>
<dbReference type="EMBL" id="LECT01000037">
    <property type="protein sequence ID" value="KLU03487.1"/>
    <property type="molecule type" value="Genomic_DNA"/>
</dbReference>
<protein>
    <submittedName>
        <fullName evidence="1">Uncharacterized protein</fullName>
    </submittedName>
</protein>
<comment type="caution">
    <text evidence="1">The sequence shown here is derived from an EMBL/GenBank/DDBJ whole genome shotgun (WGS) entry which is preliminary data.</text>
</comment>
<name>A0A0J1B9T9_RHOIS</name>
<reference evidence="1" key="1">
    <citation type="submission" date="2015-05" db="EMBL/GenBank/DDBJ databases">
        <title>Permanent draft genome of Rhodopirellula islandicus K833.</title>
        <authorList>
            <person name="Kizina J."/>
            <person name="Richter M."/>
            <person name="Glockner F.O."/>
            <person name="Harder J."/>
        </authorList>
    </citation>
    <scope>NUCLEOTIDE SEQUENCE [LARGE SCALE GENOMIC DNA]</scope>
    <source>
        <strain evidence="1">K833</strain>
    </source>
</reference>
<evidence type="ECO:0000313" key="1">
    <source>
        <dbReference type="EMBL" id="KLU03487.1"/>
    </source>
</evidence>